<dbReference type="eggNOG" id="COG0826">
    <property type="taxonomic scope" value="Bacteria"/>
</dbReference>
<sequence length="310" mass="35189">MSNKPELLAAAGSTAEVRAYLDAGANAVVVGEDRFGMRLPGSMTLEEIREAAELTHSRGSSIYVCVNNLMTNELLNDLPDYIRSLGEIGIDAVEFNDPSVLTAVKEHAPKVKLHWNAEMTATNYSTANYWGNKGASRVILARELNMDEVTEMKPRLELEAQVQIHGMTNIYHSKRRLVKSYMAHQGRPVEEGNLGKERGLFLIEAERQDEKYPIYEDMNGTHIMSSEDICILEDLHLLMAAGVDSFKVETLLKPRHYNEIVLRTYRKAIDTYAADPSSYAFQEEWLDAIREVQDPERELSFGFFYKEQVY</sequence>
<dbReference type="InterPro" id="IPR051454">
    <property type="entry name" value="RNA/ubiquinone_mod_enzymes"/>
</dbReference>
<dbReference type="PANTHER" id="PTHR30217">
    <property type="entry name" value="PEPTIDASE U32 FAMILY"/>
    <property type="match status" value="1"/>
</dbReference>
<dbReference type="Proteomes" id="UP000003891">
    <property type="component" value="Unassembled WGS sequence"/>
</dbReference>
<proteinExistence type="predicted"/>
<gene>
    <name evidence="1" type="ORF">PaelaDRAFT_2089</name>
</gene>
<name>G4HDM8_9BACL</name>
<dbReference type="RefSeq" id="WP_007129261.1">
    <property type="nucleotide sequence ID" value="NZ_AGIP01000004.1"/>
</dbReference>
<dbReference type="STRING" id="743719.PaelaDRAFT_2089"/>
<dbReference type="InterPro" id="IPR001539">
    <property type="entry name" value="Peptidase_U32"/>
</dbReference>
<dbReference type="OrthoDB" id="9807498at2"/>
<dbReference type="PANTHER" id="PTHR30217:SF7">
    <property type="entry name" value="TRNA HYDROXYLATION PROTEIN P2"/>
    <property type="match status" value="1"/>
</dbReference>
<dbReference type="EMBL" id="AGIP01000004">
    <property type="protein sequence ID" value="EHB64947.1"/>
    <property type="molecule type" value="Genomic_DNA"/>
</dbReference>
<dbReference type="Pfam" id="PF01136">
    <property type="entry name" value="Peptidase_U32"/>
    <property type="match status" value="1"/>
</dbReference>
<evidence type="ECO:0000313" key="1">
    <source>
        <dbReference type="EMBL" id="EHB64947.1"/>
    </source>
</evidence>
<evidence type="ECO:0000313" key="2">
    <source>
        <dbReference type="Proteomes" id="UP000003891"/>
    </source>
</evidence>
<dbReference type="PATRIC" id="fig|743719.3.peg.2112"/>
<protein>
    <submittedName>
        <fullName evidence="1">Peptidase U32</fullName>
    </submittedName>
</protein>
<organism evidence="1 2">
    <name type="scientific">Paenibacillus lactis 154</name>
    <dbReference type="NCBI Taxonomy" id="743719"/>
    <lineage>
        <taxon>Bacteria</taxon>
        <taxon>Bacillati</taxon>
        <taxon>Bacillota</taxon>
        <taxon>Bacilli</taxon>
        <taxon>Bacillales</taxon>
        <taxon>Paenibacillaceae</taxon>
        <taxon>Paenibacillus</taxon>
    </lineage>
</organism>
<dbReference type="AlphaFoldDB" id="G4HDM8"/>
<reference evidence="1 2" key="1">
    <citation type="submission" date="2011-09" db="EMBL/GenBank/DDBJ databases">
        <title>The draft genome of Paenibacillus lactis 154.</title>
        <authorList>
            <consortium name="US DOE Joint Genome Institute (JGI-PGF)"/>
            <person name="Lucas S."/>
            <person name="Han J."/>
            <person name="Lapidus A."/>
            <person name="Cheng J.-F."/>
            <person name="Goodwin L."/>
            <person name="Pitluck S."/>
            <person name="Peters L."/>
            <person name="Land M.L."/>
            <person name="Hauser L."/>
            <person name="Siebers A."/>
            <person name="Thelen M."/>
            <person name="Hugenholtz P."/>
            <person name="Allgaier M."/>
            <person name="Woyke T.J."/>
        </authorList>
    </citation>
    <scope>NUCLEOTIDE SEQUENCE [LARGE SCALE GENOMIC DNA]</scope>
    <source>
        <strain evidence="1 2">154</strain>
    </source>
</reference>
<accession>G4HDM8</accession>